<dbReference type="InterPro" id="IPR020574">
    <property type="entry name" value="Ribosomal_uS9_CS"/>
</dbReference>
<feature type="region of interest" description="Disordered" evidence="7">
    <location>
        <begin position="1"/>
        <end position="52"/>
    </location>
</feature>
<sequence length="168" mass="18220">MADQTTELDALEADEPQLTEYTSESQEAPTDAPVRRPSASAPSAGTGRRKQAIARVRIVPGTGEWKINGRTLAEYFPNKVHQQIVNDPLTILELDGAYDVLVRVHGGGPSGQAGAVRLGVARSLNAVDPELNRATLKKAGFLTRDPRVPERKKAGLKKARKAPQYSKR</sequence>
<dbReference type="Gene3D" id="3.30.230.10">
    <property type="match status" value="1"/>
</dbReference>
<dbReference type="RefSeq" id="WP_146315930.1">
    <property type="nucleotide sequence ID" value="NZ_VCQV01000006.1"/>
</dbReference>
<dbReference type="GO" id="GO:0005737">
    <property type="term" value="C:cytoplasm"/>
    <property type="evidence" value="ECO:0007669"/>
    <property type="project" value="UniProtKB-ARBA"/>
</dbReference>
<dbReference type="Pfam" id="PF00380">
    <property type="entry name" value="Ribosomal_S9"/>
    <property type="match status" value="1"/>
</dbReference>
<comment type="similarity">
    <text evidence="1 5 6">Belongs to the universal ribosomal protein uS9 family.</text>
</comment>
<protein>
    <recommendedName>
        <fullName evidence="4 5">Small ribosomal subunit protein uS9</fullName>
    </recommendedName>
</protein>
<name>A0A563E540_9MICO</name>
<keyword evidence="3 5" id="KW-0687">Ribonucleoprotein</keyword>
<keyword evidence="9" id="KW-1185">Reference proteome</keyword>
<evidence type="ECO:0000313" key="8">
    <source>
        <dbReference type="EMBL" id="TWP37409.1"/>
    </source>
</evidence>
<evidence type="ECO:0000256" key="7">
    <source>
        <dbReference type="SAM" id="MobiDB-lite"/>
    </source>
</evidence>
<dbReference type="GO" id="GO:0003735">
    <property type="term" value="F:structural constituent of ribosome"/>
    <property type="evidence" value="ECO:0007669"/>
    <property type="project" value="InterPro"/>
</dbReference>
<evidence type="ECO:0000313" key="9">
    <source>
        <dbReference type="Proteomes" id="UP000320244"/>
    </source>
</evidence>
<organism evidence="8 9">
    <name type="scientific">Leekyejoonella antrihumi</name>
    <dbReference type="NCBI Taxonomy" id="1660198"/>
    <lineage>
        <taxon>Bacteria</taxon>
        <taxon>Bacillati</taxon>
        <taxon>Actinomycetota</taxon>
        <taxon>Actinomycetes</taxon>
        <taxon>Micrococcales</taxon>
        <taxon>Dermacoccaceae</taxon>
        <taxon>Leekyejoonella</taxon>
    </lineage>
</organism>
<keyword evidence="2 5" id="KW-0689">Ribosomal protein</keyword>
<dbReference type="SUPFAM" id="SSF54211">
    <property type="entry name" value="Ribosomal protein S5 domain 2-like"/>
    <property type="match status" value="1"/>
</dbReference>
<evidence type="ECO:0000256" key="6">
    <source>
        <dbReference type="RuleBase" id="RU003815"/>
    </source>
</evidence>
<dbReference type="OrthoDB" id="9803965at2"/>
<dbReference type="HAMAP" id="MF_00532_B">
    <property type="entry name" value="Ribosomal_uS9_B"/>
    <property type="match status" value="1"/>
</dbReference>
<dbReference type="InterPro" id="IPR000754">
    <property type="entry name" value="Ribosomal_uS9"/>
</dbReference>
<dbReference type="NCBIfam" id="NF001099">
    <property type="entry name" value="PRK00132.1"/>
    <property type="match status" value="1"/>
</dbReference>
<dbReference type="InterPro" id="IPR014721">
    <property type="entry name" value="Ribsml_uS5_D2-typ_fold_subgr"/>
</dbReference>
<feature type="compositionally biased region" description="Polar residues" evidence="7">
    <location>
        <begin position="19"/>
        <end position="28"/>
    </location>
</feature>
<feature type="compositionally biased region" description="Basic residues" evidence="7">
    <location>
        <begin position="154"/>
        <end position="168"/>
    </location>
</feature>
<dbReference type="GO" id="GO:0003723">
    <property type="term" value="F:RNA binding"/>
    <property type="evidence" value="ECO:0007669"/>
    <property type="project" value="TreeGrafter"/>
</dbReference>
<feature type="compositionally biased region" description="Basic and acidic residues" evidence="7">
    <location>
        <begin position="144"/>
        <end position="153"/>
    </location>
</feature>
<evidence type="ECO:0000256" key="1">
    <source>
        <dbReference type="ARBA" id="ARBA00005251"/>
    </source>
</evidence>
<gene>
    <name evidence="5 8" type="primary">rpsI</name>
    <name evidence="8" type="ORF">FGL98_06585</name>
</gene>
<dbReference type="PANTHER" id="PTHR21569">
    <property type="entry name" value="RIBOSOMAL PROTEIN S9"/>
    <property type="match status" value="1"/>
</dbReference>
<dbReference type="PROSITE" id="PS00360">
    <property type="entry name" value="RIBOSOMAL_S9"/>
    <property type="match status" value="1"/>
</dbReference>
<evidence type="ECO:0000256" key="3">
    <source>
        <dbReference type="ARBA" id="ARBA00023274"/>
    </source>
</evidence>
<proteinExistence type="inferred from homology"/>
<dbReference type="GO" id="GO:0015935">
    <property type="term" value="C:small ribosomal subunit"/>
    <property type="evidence" value="ECO:0007669"/>
    <property type="project" value="TreeGrafter"/>
</dbReference>
<dbReference type="AlphaFoldDB" id="A0A563E540"/>
<evidence type="ECO:0000256" key="4">
    <source>
        <dbReference type="ARBA" id="ARBA00035259"/>
    </source>
</evidence>
<reference evidence="8 9" key="1">
    <citation type="submission" date="2019-05" db="EMBL/GenBank/DDBJ databases">
        <authorList>
            <person name="Lee S.D."/>
        </authorList>
    </citation>
    <scope>NUCLEOTIDE SEQUENCE [LARGE SCALE GENOMIC DNA]</scope>
    <source>
        <strain evidence="8 9">C5-26</strain>
    </source>
</reference>
<dbReference type="EMBL" id="VCQV01000006">
    <property type="protein sequence ID" value="TWP37409.1"/>
    <property type="molecule type" value="Genomic_DNA"/>
</dbReference>
<accession>A0A563E540</accession>
<reference evidence="8 9" key="2">
    <citation type="submission" date="2019-08" db="EMBL/GenBank/DDBJ databases">
        <title>Jejuicoccus antrihumi gen. nov., sp. nov., a new member of the family Dermacoccaceae isolated from a cave.</title>
        <authorList>
            <person name="Schumann P."/>
            <person name="Kim I.S."/>
        </authorList>
    </citation>
    <scope>NUCLEOTIDE SEQUENCE [LARGE SCALE GENOMIC DNA]</scope>
    <source>
        <strain evidence="8 9">C5-26</strain>
    </source>
</reference>
<dbReference type="InterPro" id="IPR020568">
    <property type="entry name" value="Ribosomal_Su5_D2-typ_SF"/>
</dbReference>
<dbReference type="Proteomes" id="UP000320244">
    <property type="component" value="Unassembled WGS sequence"/>
</dbReference>
<evidence type="ECO:0000256" key="2">
    <source>
        <dbReference type="ARBA" id="ARBA00022980"/>
    </source>
</evidence>
<dbReference type="InterPro" id="IPR023035">
    <property type="entry name" value="Ribosomal_uS9_bac/plastid"/>
</dbReference>
<comment type="caution">
    <text evidence="8">The sequence shown here is derived from an EMBL/GenBank/DDBJ whole genome shotgun (WGS) entry which is preliminary data.</text>
</comment>
<feature type="region of interest" description="Disordered" evidence="7">
    <location>
        <begin position="142"/>
        <end position="168"/>
    </location>
</feature>
<dbReference type="FunFam" id="3.30.230.10:FF:000001">
    <property type="entry name" value="30S ribosomal protein S9"/>
    <property type="match status" value="1"/>
</dbReference>
<dbReference type="PANTHER" id="PTHR21569:SF1">
    <property type="entry name" value="SMALL RIBOSOMAL SUBUNIT PROTEIN US9M"/>
    <property type="match status" value="1"/>
</dbReference>
<evidence type="ECO:0000256" key="5">
    <source>
        <dbReference type="HAMAP-Rule" id="MF_00532"/>
    </source>
</evidence>
<dbReference type="GO" id="GO:0006412">
    <property type="term" value="P:translation"/>
    <property type="evidence" value="ECO:0007669"/>
    <property type="project" value="UniProtKB-UniRule"/>
</dbReference>